<sequence>MCYKYIQEEISQSDIPITVNLQNITLEDVLEDISDESLAATEEFVVSDSDSDSIADSEYPLSTMFRQGMLGFNINYYLNIYEEEIKDKAIVHLSAYLHKSTDNSMTFMCHQCFLQYASILTNINSLNYSSTLVSYHLLYTGDLFHGSVGYDIQYDGMKEFFCYDCSRFLYNVTDKLSEVSDECECKSEYQNSFEGEGHNFYTHNWPVAFYGVDGNPLNL</sequence>
<reference evidence="1" key="1">
    <citation type="submission" date="2020-07" db="EMBL/GenBank/DDBJ databases">
        <title>Diversity of sea star-associated densoviruses and transcribed endogenized viral elements of densovirus origin.</title>
        <authorList>
            <person name="Jackson E.W."/>
            <person name="Hewson I."/>
        </authorList>
    </citation>
    <scope>NUCLEOTIDE SEQUENCE</scope>
</reference>
<name>A0A7M4CBK5_9VIRU</name>
<proteinExistence type="predicted"/>
<organism evidence="1">
    <name type="scientific">uncultured densovirus</name>
    <dbReference type="NCBI Taxonomy" id="748192"/>
    <lineage>
        <taxon>Viruses</taxon>
        <taxon>Monodnaviria</taxon>
        <taxon>Shotokuvirae</taxon>
        <taxon>Cossaviricota</taxon>
        <taxon>Quintoviricetes</taxon>
        <taxon>Piccovirales</taxon>
        <taxon>Parvoviridae</taxon>
        <taxon>Densovirinae</taxon>
        <taxon>environmental samples</taxon>
    </lineage>
</organism>
<gene>
    <name evidence="1" type="primary">NS3</name>
</gene>
<evidence type="ECO:0000313" key="1">
    <source>
        <dbReference type="EMBL" id="QOD39491.1"/>
    </source>
</evidence>
<protein>
    <submittedName>
        <fullName evidence="1">NS3</fullName>
    </submittedName>
</protein>
<dbReference type="EMBL" id="MT733022">
    <property type="protein sequence ID" value="QOD39491.1"/>
    <property type="molecule type" value="Genomic_DNA"/>
</dbReference>
<accession>A0A7M4CBK5</accession>